<name>A0A835ZF08_9STRA</name>
<sequence length="965" mass="95799">MTHISNNCRNATTSLIMAMTCVEHILQAQRNLAAGLHSVVTAAAALAQRSSGEAPDINSIAAANATAAPSALAALALSSDSEPASDAAAAAARAAAAAAAAVAASSDAAAGGGAADAAATATPAAADSTSPRSSQLPPGTESAAHTDLPPSETAEVRSPRSEAADAAGVGRPVPSTHSAAHASPDLDQRASETSPSDGVLAEPPVGAHRNAPLPAPAALLAPVASAAESSAPALGDPAAHAPAAALDGGGAHGHGGAVAVSGGHPALESASALAADSGAGAAGAGGQQQGSSIIVADVGGDAPPPQAASIYQGSVATDMSNGVQGVQGGGAAAGGGDANAHENGAAALASGVAETAVESAQRPGGVQGDAGGARAGGFGGYQAPSLSVARTADEETFHKVGAACDVIAALSADDNGAVHFTDWSVAFDRWVSTGAGRKLSTLNALVHVFLNGRLVPRVYMRVGADGMCAFPDGTRRPPHGAFQGPLSVPEGGRARAPPARQAAGDAVFGSGGGDGAANGAAAGGHGRVRNSAGDGGGEAPLQAAAGGVEGQRAVREGGGVRRGSSSGGAAEECGEMAEEECEGGDGEARPVRGGGGSSAQGGGAGGAGGRGAGAGEGQLLRGVNTLRFEARVRGDPRVLVADCLAFAMDAAAARVVVVDIDGTITRSDAHGLLMTLRLLMMLRPGTVDHLQPGVYSLLHHVAAEEKKKRRPRTVDHLQPGVCSLLHHVAAEGAQLLYLTARPLAMAPRTRAFLVGATQDGLVLPLGPLVTNLCKDGLVLPLGPLVTNSCRDALMLPLGPLVTNSCKARERGLTDVVYRELIARDMHRFKGQVLQDVAAVFRSAGRHARSRVFAAGVGNRLTDALAYQGAGGTPFRDALAYQMAGIPDEFICIIDPKTAIRTWSVPTGLAQLQWRGEATCQYASYHDSRFFELMRASLAHAGLLPPDQAAAATADAAHNCNCDAPA</sequence>
<gene>
    <name evidence="3" type="ORF">JKP88DRAFT_295192</name>
</gene>
<feature type="region of interest" description="Disordered" evidence="1">
    <location>
        <begin position="122"/>
        <end position="212"/>
    </location>
</feature>
<dbReference type="InterPro" id="IPR036412">
    <property type="entry name" value="HAD-like_sf"/>
</dbReference>
<feature type="compositionally biased region" description="Gly residues" evidence="1">
    <location>
        <begin position="592"/>
        <end position="613"/>
    </location>
</feature>
<feature type="region of interest" description="Disordered" evidence="1">
    <location>
        <begin position="475"/>
        <end position="613"/>
    </location>
</feature>
<evidence type="ECO:0000259" key="2">
    <source>
        <dbReference type="SMART" id="SM00775"/>
    </source>
</evidence>
<dbReference type="SMART" id="SM00775">
    <property type="entry name" value="LNS2"/>
    <property type="match status" value="1"/>
</dbReference>
<dbReference type="GO" id="GO:0008195">
    <property type="term" value="F:phosphatidate phosphatase activity"/>
    <property type="evidence" value="ECO:0007669"/>
    <property type="project" value="TreeGrafter"/>
</dbReference>
<dbReference type="SUPFAM" id="SSF56784">
    <property type="entry name" value="HAD-like"/>
    <property type="match status" value="1"/>
</dbReference>
<evidence type="ECO:0000313" key="3">
    <source>
        <dbReference type="EMBL" id="KAG5191716.1"/>
    </source>
</evidence>
<proteinExistence type="predicted"/>
<feature type="compositionally biased region" description="Gly residues" evidence="1">
    <location>
        <begin position="509"/>
        <end position="525"/>
    </location>
</feature>
<protein>
    <recommendedName>
        <fullName evidence="2">LNS2/PITP domain-containing protein</fullName>
    </recommendedName>
</protein>
<dbReference type="Pfam" id="PF08235">
    <property type="entry name" value="LNS2"/>
    <property type="match status" value="2"/>
</dbReference>
<feature type="compositionally biased region" description="Low complexity" evidence="1">
    <location>
        <begin position="489"/>
        <end position="508"/>
    </location>
</feature>
<dbReference type="Proteomes" id="UP000664859">
    <property type="component" value="Unassembled WGS sequence"/>
</dbReference>
<feature type="compositionally biased region" description="Acidic residues" evidence="1">
    <location>
        <begin position="572"/>
        <end position="585"/>
    </location>
</feature>
<feature type="compositionally biased region" description="Low complexity" evidence="1">
    <location>
        <begin position="562"/>
        <end position="571"/>
    </location>
</feature>
<dbReference type="EMBL" id="JAFCMP010000015">
    <property type="protein sequence ID" value="KAG5191716.1"/>
    <property type="molecule type" value="Genomic_DNA"/>
</dbReference>
<organism evidence="3 4">
    <name type="scientific">Tribonema minus</name>
    <dbReference type="NCBI Taxonomy" id="303371"/>
    <lineage>
        <taxon>Eukaryota</taxon>
        <taxon>Sar</taxon>
        <taxon>Stramenopiles</taxon>
        <taxon>Ochrophyta</taxon>
        <taxon>PX clade</taxon>
        <taxon>Xanthophyceae</taxon>
        <taxon>Tribonematales</taxon>
        <taxon>Tribonemataceae</taxon>
        <taxon>Tribonema</taxon>
    </lineage>
</organism>
<evidence type="ECO:0000256" key="1">
    <source>
        <dbReference type="SAM" id="MobiDB-lite"/>
    </source>
</evidence>
<dbReference type="OrthoDB" id="4567at2759"/>
<dbReference type="AlphaFoldDB" id="A0A835ZF08"/>
<dbReference type="InterPro" id="IPR026058">
    <property type="entry name" value="LIPIN"/>
</dbReference>
<comment type="caution">
    <text evidence="3">The sequence shown here is derived from an EMBL/GenBank/DDBJ whole genome shotgun (WGS) entry which is preliminary data.</text>
</comment>
<feature type="compositionally biased region" description="Basic and acidic residues" evidence="1">
    <location>
        <begin position="154"/>
        <end position="163"/>
    </location>
</feature>
<dbReference type="PANTHER" id="PTHR12181:SF12">
    <property type="entry name" value="PHOSPHATIDATE PHOSPHATASE"/>
    <property type="match status" value="1"/>
</dbReference>
<dbReference type="InterPro" id="IPR031315">
    <property type="entry name" value="LNS2/PITP"/>
</dbReference>
<dbReference type="InterPro" id="IPR013209">
    <property type="entry name" value="LNS2"/>
</dbReference>
<reference evidence="3" key="1">
    <citation type="submission" date="2021-02" db="EMBL/GenBank/DDBJ databases">
        <title>First Annotated Genome of the Yellow-green Alga Tribonema minus.</title>
        <authorList>
            <person name="Mahan K.M."/>
        </authorList>
    </citation>
    <scope>NUCLEOTIDE SEQUENCE</scope>
    <source>
        <strain evidence="3">UTEX B ZZ1240</strain>
    </source>
</reference>
<dbReference type="PANTHER" id="PTHR12181">
    <property type="entry name" value="LIPIN"/>
    <property type="match status" value="1"/>
</dbReference>
<evidence type="ECO:0000313" key="4">
    <source>
        <dbReference type="Proteomes" id="UP000664859"/>
    </source>
</evidence>
<accession>A0A835ZF08</accession>
<keyword evidence="4" id="KW-1185">Reference proteome</keyword>
<feature type="domain" description="LNS2/PITP" evidence="2">
    <location>
        <begin position="656"/>
        <end position="902"/>
    </location>
</feature>